<dbReference type="PATRIC" id="fig|1254432.3.peg.8170"/>
<dbReference type="Proteomes" id="UP000014803">
    <property type="component" value="Chromosome"/>
</dbReference>
<evidence type="ECO:0008006" key="4">
    <source>
        <dbReference type="Google" id="ProtNLM"/>
    </source>
</evidence>
<dbReference type="HOGENOM" id="CLU_1015280_0_0_7"/>
<dbReference type="AlphaFoldDB" id="S4Y3Q6"/>
<dbReference type="EMBL" id="CP003969">
    <property type="protein sequence ID" value="AGP39424.1"/>
    <property type="molecule type" value="Genomic_DNA"/>
</dbReference>
<evidence type="ECO:0000313" key="3">
    <source>
        <dbReference type="Proteomes" id="UP000014803"/>
    </source>
</evidence>
<protein>
    <recommendedName>
        <fullName evidence="4">RHS repeat protein</fullName>
    </recommendedName>
</protein>
<dbReference type="NCBIfam" id="TIGR01643">
    <property type="entry name" value="YD_repeat_2x"/>
    <property type="match status" value="1"/>
</dbReference>
<proteinExistence type="predicted"/>
<evidence type="ECO:0000313" key="2">
    <source>
        <dbReference type="EMBL" id="AGP39424.1"/>
    </source>
</evidence>
<dbReference type="KEGG" id="scu:SCE1572_36045"/>
<reference evidence="2 3" key="1">
    <citation type="journal article" date="2013" name="Sci. Rep.">
        <title>Extraordinary expansion of a Sorangium cellulosum genome from an alkaline milieu.</title>
        <authorList>
            <person name="Han K."/>
            <person name="Li Z.F."/>
            <person name="Peng R."/>
            <person name="Zhu L.P."/>
            <person name="Zhou T."/>
            <person name="Wang L.G."/>
            <person name="Li S.G."/>
            <person name="Zhang X.B."/>
            <person name="Hu W."/>
            <person name="Wu Z.H."/>
            <person name="Qin N."/>
            <person name="Li Y.Z."/>
        </authorList>
    </citation>
    <scope>NUCLEOTIDE SEQUENCE [LARGE SCALE GENOMIC DNA]</scope>
    <source>
        <strain evidence="2 3">So0157-2</strain>
    </source>
</reference>
<evidence type="ECO:0000256" key="1">
    <source>
        <dbReference type="SAM" id="MobiDB-lite"/>
    </source>
</evidence>
<dbReference type="Gene3D" id="2.180.10.10">
    <property type="entry name" value="RHS repeat-associated core"/>
    <property type="match status" value="1"/>
</dbReference>
<organism evidence="2 3">
    <name type="scientific">Sorangium cellulosum So0157-2</name>
    <dbReference type="NCBI Taxonomy" id="1254432"/>
    <lineage>
        <taxon>Bacteria</taxon>
        <taxon>Pseudomonadati</taxon>
        <taxon>Myxococcota</taxon>
        <taxon>Polyangia</taxon>
        <taxon>Polyangiales</taxon>
        <taxon>Polyangiaceae</taxon>
        <taxon>Sorangium</taxon>
    </lineage>
</organism>
<dbReference type="eggNOG" id="COG3209">
    <property type="taxonomic scope" value="Bacteria"/>
</dbReference>
<name>S4Y3Q6_SORCE</name>
<feature type="region of interest" description="Disordered" evidence="1">
    <location>
        <begin position="236"/>
        <end position="261"/>
    </location>
</feature>
<sequence>MVRRYVYGEAHPQATSLNLRGRAYQVYDGAGVVTSQAYDFQGNVLQASRRLRSDVHADADWSVLAGLTDVSAIATAAEPVLETESFGTQTAYDALNRPTSVTGPDASEVKPTYNEAGLLERVEARIRGAVAWTTFVDDIDYDAKGQRERIEYGNGTVTEYTYDPLTYRLSRLRTTRSSDSTVLQNLRYVYDPVGNIVEIGDSAQQTVFFNNAVVSPSAQYVYDAVYRLIEATGREHAGGLSDAPRDQNDLPIQSLPHPNDPQALRNYTEQYVYL</sequence>
<dbReference type="STRING" id="1254432.SCE1572_36045"/>
<gene>
    <name evidence="2" type="ORF">SCE1572_36045</name>
</gene>
<feature type="compositionally biased region" description="Basic and acidic residues" evidence="1">
    <location>
        <begin position="236"/>
        <end position="248"/>
    </location>
</feature>
<accession>S4Y3Q6</accession>
<dbReference type="InterPro" id="IPR006530">
    <property type="entry name" value="YD"/>
</dbReference>